<feature type="domain" description="Autophagy-related protein 16" evidence="6">
    <location>
        <begin position="9"/>
        <end position="197"/>
    </location>
</feature>
<dbReference type="InterPro" id="IPR001680">
    <property type="entry name" value="WD40_rpt"/>
</dbReference>
<dbReference type="GO" id="GO:0043495">
    <property type="term" value="F:protein-membrane adaptor activity"/>
    <property type="evidence" value="ECO:0007669"/>
    <property type="project" value="TreeGrafter"/>
</dbReference>
<keyword evidence="3" id="KW-0677">Repeat</keyword>
<feature type="compositionally biased region" description="Polar residues" evidence="5">
    <location>
        <begin position="61"/>
        <end position="73"/>
    </location>
</feature>
<feature type="region of interest" description="Disordered" evidence="5">
    <location>
        <begin position="51"/>
        <end position="73"/>
    </location>
</feature>
<accession>A0AAJ6QML6</accession>
<evidence type="ECO:0000256" key="5">
    <source>
        <dbReference type="SAM" id="MobiDB-lite"/>
    </source>
</evidence>
<dbReference type="Proteomes" id="UP000694867">
    <property type="component" value="Unplaced"/>
</dbReference>
<feature type="repeat" description="WD" evidence="4">
    <location>
        <begin position="247"/>
        <end position="279"/>
    </location>
</feature>
<dbReference type="SUPFAM" id="SSF50978">
    <property type="entry name" value="WD40 repeat-like"/>
    <property type="match status" value="1"/>
</dbReference>
<evidence type="ECO:0000313" key="7">
    <source>
        <dbReference type="Proteomes" id="UP000694867"/>
    </source>
</evidence>
<dbReference type="PROSITE" id="PS00678">
    <property type="entry name" value="WD_REPEATS_1"/>
    <property type="match status" value="1"/>
</dbReference>
<evidence type="ECO:0000256" key="3">
    <source>
        <dbReference type="ARBA" id="ARBA00022737"/>
    </source>
</evidence>
<dbReference type="InterPro" id="IPR020472">
    <property type="entry name" value="WD40_PAC1"/>
</dbReference>
<dbReference type="GO" id="GO:0034274">
    <property type="term" value="C:Atg12-Atg5-Atg16 complex"/>
    <property type="evidence" value="ECO:0007669"/>
    <property type="project" value="TreeGrafter"/>
</dbReference>
<dbReference type="InterPro" id="IPR015943">
    <property type="entry name" value="WD40/YVTN_repeat-like_dom_sf"/>
</dbReference>
<reference evidence="8" key="1">
    <citation type="submission" date="2025-08" db="UniProtKB">
        <authorList>
            <consortium name="RefSeq"/>
        </authorList>
    </citation>
    <scope>IDENTIFICATION</scope>
</reference>
<evidence type="ECO:0000259" key="6">
    <source>
        <dbReference type="Pfam" id="PF08614"/>
    </source>
</evidence>
<dbReference type="GO" id="GO:0034045">
    <property type="term" value="C:phagophore assembly site membrane"/>
    <property type="evidence" value="ECO:0007669"/>
    <property type="project" value="TreeGrafter"/>
</dbReference>
<dbReference type="CDD" id="cd00200">
    <property type="entry name" value="WD40"/>
    <property type="match status" value="1"/>
</dbReference>
<feature type="repeat" description="WD" evidence="4">
    <location>
        <begin position="333"/>
        <end position="374"/>
    </location>
</feature>
<dbReference type="InterPro" id="IPR013923">
    <property type="entry name" value="Autophagy-rel_prot_16_dom"/>
</dbReference>
<sequence length="537" mass="61349">MEVWRHETLDALLRRNQTERKVFEEIILTNARYQDQVEYLRQENTQLTVQNEKLRQENADLRSNSVSGSDSTTNELQKKLFGLQEEITNLLRKKGEHAQQIIDLRNTLELRDKAIQIKESLIEEQRSKIESLQNENSRIKEESREIKETSQVVHDEYAALHLTYQSVERVNRQLEIENQDIISRYIALKAERATKMNEENEQFMRLRREQTQKALQEAAREEVMIKLEDGPPMPCYSMVPSRLICKFDAHDGEVQAVQWSSSSKVLATGGADRKVKIWDYNQFSVSLRCQLSGSNMGITSIAIDSDDHLLLAASNDMSARVWTISDQRLRHTLTGHSDRVSSAKFFNGAQNVVTGSRDRTLKLWDLKKDCCMRTLFAGSSATDVIASDNSASNIVSSHFDKKIRFWDMRIDSMPTEILLANKITSLDLSSDRCYILCCVRDDTLKVIDVRANQVMSTFCNDGFRVGNDWTRAKFSSDGNHIVVGSADGSLFVWNTHQNKLEAKLKEFNSAVICTSWSPSGDCVASSDRERKVCLWGP</sequence>
<dbReference type="PROSITE" id="PS50082">
    <property type="entry name" value="WD_REPEATS_2"/>
    <property type="match status" value="4"/>
</dbReference>
<keyword evidence="7" id="KW-1185">Reference proteome</keyword>
<dbReference type="CDD" id="cd22887">
    <property type="entry name" value="Atg16_CCD"/>
    <property type="match status" value="1"/>
</dbReference>
<protein>
    <submittedName>
        <fullName evidence="8">Autophagy-related protein 16-1</fullName>
    </submittedName>
</protein>
<feature type="repeat" description="WD" evidence="4">
    <location>
        <begin position="474"/>
        <end position="503"/>
    </location>
</feature>
<name>A0AAJ6QML6_9ACAR</name>
<evidence type="ECO:0000256" key="1">
    <source>
        <dbReference type="ARBA" id="ARBA00009271"/>
    </source>
</evidence>
<dbReference type="Pfam" id="PF00400">
    <property type="entry name" value="WD40"/>
    <property type="match status" value="6"/>
</dbReference>
<dbReference type="PROSITE" id="PS50294">
    <property type="entry name" value="WD_REPEATS_REGION"/>
    <property type="match status" value="3"/>
</dbReference>
<dbReference type="PRINTS" id="PR00320">
    <property type="entry name" value="GPROTEINBRPT"/>
</dbReference>
<dbReference type="InterPro" id="IPR045160">
    <property type="entry name" value="ATG16"/>
</dbReference>
<evidence type="ECO:0000256" key="4">
    <source>
        <dbReference type="PROSITE-ProRule" id="PRU00221"/>
    </source>
</evidence>
<dbReference type="PANTHER" id="PTHR19878:SF8">
    <property type="entry name" value="AUTOPHAGY-RELATED 16, ISOFORM F"/>
    <property type="match status" value="1"/>
</dbReference>
<proteinExistence type="inferred from homology"/>
<gene>
    <name evidence="8" type="primary">LOC100906431</name>
</gene>
<dbReference type="Gene3D" id="2.130.10.10">
    <property type="entry name" value="YVTN repeat-like/Quinoprotein amine dehydrogenase"/>
    <property type="match status" value="2"/>
</dbReference>
<dbReference type="GeneID" id="100906431"/>
<dbReference type="AlphaFoldDB" id="A0AAJ6QML6"/>
<dbReference type="RefSeq" id="XP_003737760.1">
    <property type="nucleotide sequence ID" value="XM_003737712.1"/>
</dbReference>
<feature type="repeat" description="WD" evidence="4">
    <location>
        <begin position="291"/>
        <end position="332"/>
    </location>
</feature>
<dbReference type="SMART" id="SM00320">
    <property type="entry name" value="WD40"/>
    <property type="match status" value="7"/>
</dbReference>
<evidence type="ECO:0000256" key="2">
    <source>
        <dbReference type="ARBA" id="ARBA00022574"/>
    </source>
</evidence>
<keyword evidence="2 4" id="KW-0853">WD repeat</keyword>
<organism evidence="7 8">
    <name type="scientific">Galendromus occidentalis</name>
    <name type="common">western predatory mite</name>
    <dbReference type="NCBI Taxonomy" id="34638"/>
    <lineage>
        <taxon>Eukaryota</taxon>
        <taxon>Metazoa</taxon>
        <taxon>Ecdysozoa</taxon>
        <taxon>Arthropoda</taxon>
        <taxon>Chelicerata</taxon>
        <taxon>Arachnida</taxon>
        <taxon>Acari</taxon>
        <taxon>Parasitiformes</taxon>
        <taxon>Mesostigmata</taxon>
        <taxon>Gamasina</taxon>
        <taxon>Phytoseioidea</taxon>
        <taxon>Phytoseiidae</taxon>
        <taxon>Typhlodrominae</taxon>
        <taxon>Galendromus</taxon>
    </lineage>
</organism>
<dbReference type="Pfam" id="PF08614">
    <property type="entry name" value="ATG16"/>
    <property type="match status" value="1"/>
</dbReference>
<evidence type="ECO:0000313" key="8">
    <source>
        <dbReference type="RefSeq" id="XP_003737760.1"/>
    </source>
</evidence>
<dbReference type="InterPro" id="IPR036322">
    <property type="entry name" value="WD40_repeat_dom_sf"/>
</dbReference>
<dbReference type="GO" id="GO:0000045">
    <property type="term" value="P:autophagosome assembly"/>
    <property type="evidence" value="ECO:0007669"/>
    <property type="project" value="InterPro"/>
</dbReference>
<dbReference type="GO" id="GO:0000421">
    <property type="term" value="C:autophagosome membrane"/>
    <property type="evidence" value="ECO:0007669"/>
    <property type="project" value="TreeGrafter"/>
</dbReference>
<dbReference type="KEGG" id="goe:100906431"/>
<dbReference type="InterPro" id="IPR019775">
    <property type="entry name" value="WD40_repeat_CS"/>
</dbReference>
<comment type="similarity">
    <text evidence="1">Belongs to the WD repeat ATG16 family.</text>
</comment>
<dbReference type="PANTHER" id="PTHR19878">
    <property type="entry name" value="AUTOPHAGY PROTEIN 16-LIKE"/>
    <property type="match status" value="1"/>
</dbReference>